<reference evidence="3 4" key="1">
    <citation type="submission" date="2017-10" db="EMBL/GenBank/DDBJ databases">
        <title>Draft genome of two endophytic bacteria isolated from 'guarana' Paullinia cupana (Mart.) Ducke.</title>
        <authorList>
            <person name="Siqueira K.A."/>
            <person name="Liotti R.G."/>
            <person name="Mendes T.A."/>
            <person name="Soares M.A."/>
        </authorList>
    </citation>
    <scope>NUCLEOTIDE SEQUENCE [LARGE SCALE GENOMIC DNA]</scope>
    <source>
        <strain evidence="3 4">342</strain>
    </source>
</reference>
<evidence type="ECO:0000313" key="3">
    <source>
        <dbReference type="EMBL" id="PRD15749.1"/>
    </source>
</evidence>
<dbReference type="Gene3D" id="3.40.190.10">
    <property type="entry name" value="Periplasmic binding protein-like II"/>
    <property type="match status" value="2"/>
</dbReference>
<dbReference type="PANTHER" id="PTHR30570">
    <property type="entry name" value="PERIPLASMIC PHOSPHATE BINDING COMPONENT OF PHOSPHATE ABC TRANSPORTER"/>
    <property type="match status" value="1"/>
</dbReference>
<evidence type="ECO:0000313" key="4">
    <source>
        <dbReference type="Proteomes" id="UP000239181"/>
    </source>
</evidence>
<feature type="domain" description="PBP" evidence="2">
    <location>
        <begin position="36"/>
        <end position="301"/>
    </location>
</feature>
<protein>
    <submittedName>
        <fullName evidence="3">Phosphate-binding protein</fullName>
    </submittedName>
</protein>
<organism evidence="3 4">
    <name type="scientific">Pantoea coffeiphila</name>
    <dbReference type="NCBI Taxonomy" id="1465635"/>
    <lineage>
        <taxon>Bacteria</taxon>
        <taxon>Pseudomonadati</taxon>
        <taxon>Pseudomonadota</taxon>
        <taxon>Gammaproteobacteria</taxon>
        <taxon>Enterobacterales</taxon>
        <taxon>Erwiniaceae</taxon>
        <taxon>Pantoea</taxon>
    </lineage>
</organism>
<comment type="caution">
    <text evidence="3">The sequence shown here is derived from an EMBL/GenBank/DDBJ whole genome shotgun (WGS) entry which is preliminary data.</text>
</comment>
<evidence type="ECO:0000259" key="2">
    <source>
        <dbReference type="Pfam" id="PF12849"/>
    </source>
</evidence>
<keyword evidence="1" id="KW-0732">Signal</keyword>
<keyword evidence="4" id="KW-1185">Reference proteome</keyword>
<evidence type="ECO:0000256" key="1">
    <source>
        <dbReference type="ARBA" id="ARBA00022729"/>
    </source>
</evidence>
<gene>
    <name evidence="3" type="ORF">CQW29_09350</name>
</gene>
<dbReference type="SUPFAM" id="SSF53850">
    <property type="entry name" value="Periplasmic binding protein-like II"/>
    <property type="match status" value="1"/>
</dbReference>
<dbReference type="OrthoDB" id="4008270at2"/>
<dbReference type="InterPro" id="IPR050811">
    <property type="entry name" value="Phosphate_ABC_transporter"/>
</dbReference>
<dbReference type="PANTHER" id="PTHR30570:SF6">
    <property type="entry name" value="PHOSPHATE-BINDING PROTEIN PSTS"/>
    <property type="match status" value="1"/>
</dbReference>
<name>A0A2S9ID85_9GAMM</name>
<dbReference type="RefSeq" id="WP_105592462.1">
    <property type="nucleotide sequence ID" value="NZ_PDET01000005.1"/>
</dbReference>
<proteinExistence type="predicted"/>
<dbReference type="InterPro" id="IPR024370">
    <property type="entry name" value="PBP_domain"/>
</dbReference>
<sequence length="335" mass="36609">MNLSTERTGWVPRPLDAELTDYLPQPLTAEVNVGWLTTDGAVRLSGSGHARYVLENLTAAFAHYHPQARFAIELKGTPTAMAFAINDKAMFSVMGREITPMESVPWRKQRGAEPLGIRVACAALDTRQHLATSLAVYVHHTNPLARISLSQLSRIFTAGNSGGDYSRWGQLGLGGDWADRRIVPLTTQQYSGFGSYMQKHHFGGRALSADCEYLVGTDRLLERLEQEPSAICVVAIGRETALLRALPLAVDDAGPWLNGTVDEMTAGDYALGRYLWFYPAIRHGGGLDALQRAFLRFTLSRQGQQIVASQPDGYLPLSAADARAELLQLDLAEGA</sequence>
<dbReference type="Proteomes" id="UP000239181">
    <property type="component" value="Unassembled WGS sequence"/>
</dbReference>
<dbReference type="Pfam" id="PF12849">
    <property type="entry name" value="PBP_like_2"/>
    <property type="match status" value="1"/>
</dbReference>
<accession>A0A2S9ID85</accession>
<dbReference type="EMBL" id="PDET01000005">
    <property type="protein sequence ID" value="PRD15749.1"/>
    <property type="molecule type" value="Genomic_DNA"/>
</dbReference>
<dbReference type="AlphaFoldDB" id="A0A2S9ID85"/>